<evidence type="ECO:0000313" key="3">
    <source>
        <dbReference type="Proteomes" id="UP001321760"/>
    </source>
</evidence>
<dbReference type="EMBL" id="MU865951">
    <property type="protein sequence ID" value="KAK4447293.1"/>
    <property type="molecule type" value="Genomic_DNA"/>
</dbReference>
<evidence type="ECO:0000313" key="2">
    <source>
        <dbReference type="EMBL" id="KAK4447293.1"/>
    </source>
</evidence>
<keyword evidence="3" id="KW-1185">Reference proteome</keyword>
<feature type="region of interest" description="Disordered" evidence="1">
    <location>
        <begin position="785"/>
        <end position="806"/>
    </location>
</feature>
<gene>
    <name evidence="2" type="ORF">QBC34DRAFT_410256</name>
</gene>
<accession>A0AAV9GFN9</accession>
<name>A0AAV9GFN9_9PEZI</name>
<comment type="caution">
    <text evidence="2">The sequence shown here is derived from an EMBL/GenBank/DDBJ whole genome shotgun (WGS) entry which is preliminary data.</text>
</comment>
<dbReference type="AlphaFoldDB" id="A0AAV9GFN9"/>
<organism evidence="2 3">
    <name type="scientific">Podospora aff. communis PSN243</name>
    <dbReference type="NCBI Taxonomy" id="3040156"/>
    <lineage>
        <taxon>Eukaryota</taxon>
        <taxon>Fungi</taxon>
        <taxon>Dikarya</taxon>
        <taxon>Ascomycota</taxon>
        <taxon>Pezizomycotina</taxon>
        <taxon>Sordariomycetes</taxon>
        <taxon>Sordariomycetidae</taxon>
        <taxon>Sordariales</taxon>
        <taxon>Podosporaceae</taxon>
        <taxon>Podospora</taxon>
    </lineage>
</organism>
<reference evidence="2" key="2">
    <citation type="submission" date="2023-05" db="EMBL/GenBank/DDBJ databases">
        <authorList>
            <consortium name="Lawrence Berkeley National Laboratory"/>
            <person name="Steindorff A."/>
            <person name="Hensen N."/>
            <person name="Bonometti L."/>
            <person name="Westerberg I."/>
            <person name="Brannstrom I.O."/>
            <person name="Guillou S."/>
            <person name="Cros-Aarteil S."/>
            <person name="Calhoun S."/>
            <person name="Haridas S."/>
            <person name="Kuo A."/>
            <person name="Mondo S."/>
            <person name="Pangilinan J."/>
            <person name="Riley R."/>
            <person name="Labutti K."/>
            <person name="Andreopoulos B."/>
            <person name="Lipzen A."/>
            <person name="Chen C."/>
            <person name="Yanf M."/>
            <person name="Daum C."/>
            <person name="Ng V."/>
            <person name="Clum A."/>
            <person name="Ohm R."/>
            <person name="Martin F."/>
            <person name="Silar P."/>
            <person name="Natvig D."/>
            <person name="Lalanne C."/>
            <person name="Gautier V."/>
            <person name="Ament-Velasquez S.L."/>
            <person name="Kruys A."/>
            <person name="Hutchinson M.I."/>
            <person name="Powell A.J."/>
            <person name="Barry K."/>
            <person name="Miller A.N."/>
            <person name="Grigoriev I.V."/>
            <person name="Debuchy R."/>
            <person name="Gladieux P."/>
            <person name="Thoren M.H."/>
            <person name="Johannesson H."/>
        </authorList>
    </citation>
    <scope>NUCLEOTIDE SEQUENCE</scope>
    <source>
        <strain evidence="2">PSN243</strain>
    </source>
</reference>
<dbReference type="Proteomes" id="UP001321760">
    <property type="component" value="Unassembled WGS sequence"/>
</dbReference>
<evidence type="ECO:0000256" key="1">
    <source>
        <dbReference type="SAM" id="MobiDB-lite"/>
    </source>
</evidence>
<protein>
    <submittedName>
        <fullName evidence="2">Uncharacterized protein</fullName>
    </submittedName>
</protein>
<reference evidence="2" key="1">
    <citation type="journal article" date="2023" name="Mol. Phylogenet. Evol.">
        <title>Genome-scale phylogeny and comparative genomics of the fungal order Sordariales.</title>
        <authorList>
            <person name="Hensen N."/>
            <person name="Bonometti L."/>
            <person name="Westerberg I."/>
            <person name="Brannstrom I.O."/>
            <person name="Guillou S."/>
            <person name="Cros-Aarteil S."/>
            <person name="Calhoun S."/>
            <person name="Haridas S."/>
            <person name="Kuo A."/>
            <person name="Mondo S."/>
            <person name="Pangilinan J."/>
            <person name="Riley R."/>
            <person name="LaButti K."/>
            <person name="Andreopoulos B."/>
            <person name="Lipzen A."/>
            <person name="Chen C."/>
            <person name="Yan M."/>
            <person name="Daum C."/>
            <person name="Ng V."/>
            <person name="Clum A."/>
            <person name="Steindorff A."/>
            <person name="Ohm R.A."/>
            <person name="Martin F."/>
            <person name="Silar P."/>
            <person name="Natvig D.O."/>
            <person name="Lalanne C."/>
            <person name="Gautier V."/>
            <person name="Ament-Velasquez S.L."/>
            <person name="Kruys A."/>
            <person name="Hutchinson M.I."/>
            <person name="Powell A.J."/>
            <person name="Barry K."/>
            <person name="Miller A.N."/>
            <person name="Grigoriev I.V."/>
            <person name="Debuchy R."/>
            <person name="Gladieux P."/>
            <person name="Hiltunen Thoren M."/>
            <person name="Johannesson H."/>
        </authorList>
    </citation>
    <scope>NUCLEOTIDE SEQUENCE</scope>
    <source>
        <strain evidence="2">PSN243</strain>
    </source>
</reference>
<proteinExistence type="predicted"/>
<sequence length="1011" mass="113548">MALVRSESTTLQRDFDCPEQNGNPLDSLLAKLTLGRSHSSVDGPRATFDDILEEVNAVITSPPPWMNELCELNGTNTPNAKFVAETLHHYQERKPWCIDDNKLARLHVATKSVAARNANPGVAQASPAIPALQFPTREENLDGFLSRVDKDFLSPALNNCYIFDNSAARAQHSKKVPQHTDHVVELDELLGVAGFVPNTDTGTTVEVARKEFQQHLRVCGTKFGYCVEASLGSTDSGSSDSTQSQPDDDERAAQWIFQVISLYGRLQIAIREMQRLGILEDRLVYLRRRQMNQADSDAPDKARGFVEAVAIETEVLQQLFASLDRFQRKFERQPSPRWWSLIPAAFNLSPVSLWLPLGFLFATFTAWISHWRSASPIMRIEAAKELNLETAGLLKKLSLPNLENGTSHLSSEFPTKHLFHSLGTVGQFLCLVLQLNLRGLEAPLDFQDLIDRPISHFRLMGLDHSLPPILMLRQELSCFPGVYVLVADTTENSDTTTRLPLHISPAALMSIWPTKLIIRREGSQGTHLLAMITMNGILTPVDGNTRMWRWREIQEDHLKDTIINSKRVGPEESSDLHQDLYIEPWCDNDIAVPQLLDMTVRAGCPVHEAITRKREATEELESTAAKSPIIQSTDPYIGNTPVATSQHSYHVEQQGEASTPHIETEREAPHKNCPWEAEEQEFRRFAAIFDAVPRPRGRLLSSKGYFELNQIQAGIQANALAVGLQFQTMFKYKNPVTHREKVSNGEPADLDFFRGLLISLHTGTMRRVTIGEVAVHAARLIRSRDRLSSENESGEPEGNPRPDELTNATRILAGYSGVIRKEFIALYDKSRILPISRRTNRWLSALKDSDTTFTVAAIVPDCYETPENPCPQAQNPGRDIQWDFPEKFRLRTAVVASESRQGNSRPLQYLEQGRSYLWCSSSSSNLIVKVIGSRQEGSARLYYLSVRQAVLSGWLRRYLSSGMVKEPSKRSAYVVDSDCVIGSDDEFERLNATTLLPIRPSPSQVPTEYQQ</sequence>